<organism evidence="1 2">
    <name type="scientific">Thiorhodovibrio winogradskyi</name>
    <dbReference type="NCBI Taxonomy" id="77007"/>
    <lineage>
        <taxon>Bacteria</taxon>
        <taxon>Pseudomonadati</taxon>
        <taxon>Pseudomonadota</taxon>
        <taxon>Gammaproteobacteria</taxon>
        <taxon>Chromatiales</taxon>
        <taxon>Chromatiaceae</taxon>
        <taxon>Thiorhodovibrio</taxon>
    </lineage>
</organism>
<accession>A0ABZ0SJ19</accession>
<name>A0ABZ0SJ19_9GAMM</name>
<protein>
    <recommendedName>
        <fullName evidence="3">Ribbon-helix-helix protein CopG domain-containing protein</fullName>
    </recommendedName>
</protein>
<keyword evidence="2" id="KW-1185">Reference proteome</keyword>
<sequence length="82" mass="9449">MPPLTVRLTPAEESLLDAVSRRSARSQDDLIRQGIRELCLPSRTGHVPHPDVDDVDEWLKRAGRGEYPVPPRRICTRMFCRR</sequence>
<evidence type="ECO:0008006" key="3">
    <source>
        <dbReference type="Google" id="ProtNLM"/>
    </source>
</evidence>
<gene>
    <name evidence="1" type="ORF">Thiowin_04541</name>
</gene>
<evidence type="ECO:0000313" key="1">
    <source>
        <dbReference type="EMBL" id="WPL19420.1"/>
    </source>
</evidence>
<reference evidence="1 2" key="1">
    <citation type="journal article" date="2023" name="Microorganisms">
        <title>Thiorhodovibrio frisius and Trv. litoralis spp. nov., Two Novel Members from a Clade of Fastidious Purple Sulfur Bacteria That Exhibit Unique Red-Shifted Light-Harvesting Capabilities.</title>
        <authorList>
            <person name="Methner A."/>
            <person name="Kuzyk S.B."/>
            <person name="Petersen J."/>
            <person name="Bauer S."/>
            <person name="Brinkmann H."/>
            <person name="Sichau K."/>
            <person name="Wanner G."/>
            <person name="Wolf J."/>
            <person name="Neumann-Schaal M."/>
            <person name="Henke P."/>
            <person name="Tank M."/>
            <person name="Sproer C."/>
            <person name="Bunk B."/>
            <person name="Overmann J."/>
        </authorList>
    </citation>
    <scope>NUCLEOTIDE SEQUENCE [LARGE SCALE GENOMIC DNA]</scope>
    <source>
        <strain evidence="1 2">DSM 6702</strain>
    </source>
</reference>
<evidence type="ECO:0000313" key="2">
    <source>
        <dbReference type="Proteomes" id="UP001432180"/>
    </source>
</evidence>
<proteinExistence type="predicted"/>
<dbReference type="Proteomes" id="UP001432180">
    <property type="component" value="Chromosome"/>
</dbReference>
<dbReference type="EMBL" id="CP121472">
    <property type="protein sequence ID" value="WPL19420.1"/>
    <property type="molecule type" value="Genomic_DNA"/>
</dbReference>